<dbReference type="Gene3D" id="3.30.70.20">
    <property type="match status" value="2"/>
</dbReference>
<feature type="domain" description="4Fe-4S ferredoxin-type" evidence="8">
    <location>
        <begin position="4"/>
        <end position="34"/>
    </location>
</feature>
<dbReference type="STRING" id="1121390.SAMN02746041_01435"/>
<protein>
    <submittedName>
        <fullName evidence="9">DMSO reductase, iron-sulfur subunit</fullName>
    </submittedName>
</protein>
<keyword evidence="1" id="KW-0813">Transport</keyword>
<feature type="domain" description="4Fe-4S ferredoxin-type" evidence="8">
    <location>
        <begin position="50"/>
        <end position="81"/>
    </location>
</feature>
<dbReference type="PANTHER" id="PTHR43177">
    <property type="entry name" value="PROTEIN NRFC"/>
    <property type="match status" value="1"/>
</dbReference>
<keyword evidence="4" id="KW-0677">Repeat</keyword>
<reference evidence="9 10" key="1">
    <citation type="submission" date="2017-04" db="EMBL/GenBank/DDBJ databases">
        <authorList>
            <person name="Afonso C.L."/>
            <person name="Miller P.J."/>
            <person name="Scott M.A."/>
            <person name="Spackman E."/>
            <person name="Goraichik I."/>
            <person name="Dimitrov K.M."/>
            <person name="Suarez D.L."/>
            <person name="Swayne D.E."/>
        </authorList>
    </citation>
    <scope>NUCLEOTIDE SEQUENCE [LARGE SCALE GENOMIC DNA]</scope>
    <source>
        <strain evidence="9 10">DSM 13146</strain>
    </source>
</reference>
<dbReference type="InterPro" id="IPR017900">
    <property type="entry name" value="4Fe4S_Fe_S_CS"/>
</dbReference>
<evidence type="ECO:0000256" key="1">
    <source>
        <dbReference type="ARBA" id="ARBA00022448"/>
    </source>
</evidence>
<dbReference type="OrthoDB" id="9789030at2"/>
<keyword evidence="6" id="KW-0408">Iron</keyword>
<evidence type="ECO:0000313" key="9">
    <source>
        <dbReference type="EMBL" id="SMC22421.1"/>
    </source>
</evidence>
<feature type="domain" description="4Fe-4S ferredoxin-type" evidence="8">
    <location>
        <begin position="83"/>
        <end position="112"/>
    </location>
</feature>
<dbReference type="RefSeq" id="WP_084057197.1">
    <property type="nucleotide sequence ID" value="NZ_FWXF01000006.1"/>
</dbReference>
<dbReference type="GO" id="GO:0046872">
    <property type="term" value="F:metal ion binding"/>
    <property type="evidence" value="ECO:0007669"/>
    <property type="project" value="UniProtKB-KW"/>
</dbReference>
<keyword evidence="2" id="KW-0004">4Fe-4S</keyword>
<accession>A0A1W1XFZ2</accession>
<keyword evidence="10" id="KW-1185">Reference proteome</keyword>
<dbReference type="InterPro" id="IPR050954">
    <property type="entry name" value="ET_IronSulfur_Cluster-Binding"/>
</dbReference>
<dbReference type="InterPro" id="IPR017896">
    <property type="entry name" value="4Fe4S_Fe-S-bd"/>
</dbReference>
<organism evidence="9 10">
    <name type="scientific">Desulfacinum hydrothermale DSM 13146</name>
    <dbReference type="NCBI Taxonomy" id="1121390"/>
    <lineage>
        <taxon>Bacteria</taxon>
        <taxon>Pseudomonadati</taxon>
        <taxon>Thermodesulfobacteriota</taxon>
        <taxon>Syntrophobacteria</taxon>
        <taxon>Syntrophobacterales</taxon>
        <taxon>Syntrophobacteraceae</taxon>
        <taxon>Desulfacinum</taxon>
    </lineage>
</organism>
<evidence type="ECO:0000256" key="2">
    <source>
        <dbReference type="ARBA" id="ARBA00022485"/>
    </source>
</evidence>
<evidence type="ECO:0000259" key="8">
    <source>
        <dbReference type="PROSITE" id="PS51379"/>
    </source>
</evidence>
<keyword evidence="5" id="KW-0249">Electron transport</keyword>
<dbReference type="EMBL" id="FWXF01000006">
    <property type="protein sequence ID" value="SMC22421.1"/>
    <property type="molecule type" value="Genomic_DNA"/>
</dbReference>
<evidence type="ECO:0000313" key="10">
    <source>
        <dbReference type="Proteomes" id="UP000192783"/>
    </source>
</evidence>
<dbReference type="Pfam" id="PF13247">
    <property type="entry name" value="Fer4_11"/>
    <property type="match status" value="1"/>
</dbReference>
<dbReference type="PROSITE" id="PS51379">
    <property type="entry name" value="4FE4S_FER_2"/>
    <property type="match status" value="3"/>
</dbReference>
<proteinExistence type="predicted"/>
<dbReference type="PROSITE" id="PS00198">
    <property type="entry name" value="4FE4S_FER_1"/>
    <property type="match status" value="1"/>
</dbReference>
<gene>
    <name evidence="9" type="ORF">SAMN02746041_01435</name>
</gene>
<evidence type="ECO:0000256" key="5">
    <source>
        <dbReference type="ARBA" id="ARBA00022982"/>
    </source>
</evidence>
<dbReference type="AlphaFoldDB" id="A0A1W1XFZ2"/>
<keyword evidence="7" id="KW-0411">Iron-sulfur</keyword>
<evidence type="ECO:0000256" key="6">
    <source>
        <dbReference type="ARBA" id="ARBA00023004"/>
    </source>
</evidence>
<keyword evidence="3" id="KW-0479">Metal-binding</keyword>
<sequence length="167" mass="18550">MSQYYLFQDAKKCIGCHTCEVQCKANKGMPLGPKICQVVEVGPKFVGPLPRASYIFMPCFHCENPWCVAACPTGAMQKRAKDGIVFVDEDLCVGCKTCISACPWGAPQWNPETGKVVKCDYCKDRLDQGLKPACVTVCTTHCLQFGKPEELRDIRRQRHAKALSSLE</sequence>
<name>A0A1W1XFZ2_9BACT</name>
<dbReference type="CDD" id="cd10553">
    <property type="entry name" value="PhsB_like"/>
    <property type="match status" value="1"/>
</dbReference>
<evidence type="ECO:0000256" key="7">
    <source>
        <dbReference type="ARBA" id="ARBA00023014"/>
    </source>
</evidence>
<dbReference type="SUPFAM" id="SSF54862">
    <property type="entry name" value="4Fe-4S ferredoxins"/>
    <property type="match status" value="1"/>
</dbReference>
<dbReference type="Proteomes" id="UP000192783">
    <property type="component" value="Unassembled WGS sequence"/>
</dbReference>
<evidence type="ECO:0000256" key="4">
    <source>
        <dbReference type="ARBA" id="ARBA00022737"/>
    </source>
</evidence>
<evidence type="ECO:0000256" key="3">
    <source>
        <dbReference type="ARBA" id="ARBA00022723"/>
    </source>
</evidence>
<dbReference type="PANTHER" id="PTHR43177:SF5">
    <property type="entry name" value="ANAEROBIC DIMETHYL SULFOXIDE REDUCTASE CHAIN B-RELATED"/>
    <property type="match status" value="1"/>
</dbReference>
<dbReference type="GO" id="GO:0051539">
    <property type="term" value="F:4 iron, 4 sulfur cluster binding"/>
    <property type="evidence" value="ECO:0007669"/>
    <property type="project" value="UniProtKB-KW"/>
</dbReference>